<keyword evidence="4" id="KW-0489">Methyltransferase</keyword>
<dbReference type="GO" id="GO:0006307">
    <property type="term" value="P:DNA alkylation repair"/>
    <property type="evidence" value="ECO:0007669"/>
    <property type="project" value="InterPro"/>
</dbReference>
<feature type="compositionally biased region" description="Acidic residues" evidence="2">
    <location>
        <begin position="291"/>
        <end position="301"/>
    </location>
</feature>
<dbReference type="InterPro" id="IPR037151">
    <property type="entry name" value="AlkB-like_sf"/>
</dbReference>
<dbReference type="Proteomes" id="UP000660729">
    <property type="component" value="Unassembled WGS sequence"/>
</dbReference>
<dbReference type="InterPro" id="IPR032854">
    <property type="entry name" value="ALKBH3"/>
</dbReference>
<feature type="compositionally biased region" description="Polar residues" evidence="2">
    <location>
        <begin position="317"/>
        <end position="341"/>
    </location>
</feature>
<dbReference type="CDD" id="cd00431">
    <property type="entry name" value="cysteine_hydrolases"/>
    <property type="match status" value="1"/>
</dbReference>
<gene>
    <name evidence="4" type="ORF">HII31_10059</name>
</gene>
<sequence length="733" mass="81246">MSSLFALLSQQNTNLQTRNGLIVLGLQNDFISRDGKLPVGDTRFLDRLTDLVSDFREHGDIIWVRSQFEANRPVDGVGASGDTVIAGDDRRERAKSSKQKSKSPPKSASTSPKPKSPAVDEELFLTPTDTREPCCMRGSRGAEYIDRIKPLIQQRDMQLTKTHYSAFGGTSLLVSLRSKLITDLFVCGCITNLSVYATAMDAARYGIRIILVEDCLGYRRKDRHDMAMHQLEDYMSAEIMSSKKVMEELRGAFADEAENSDNQDSGSSKSEDARAIPSPTQTDVKSNTIEVDSDLDDDEEVSLPIVRPFTRVELESSACSRSAAGQITTQREQSSSAQSVGGESERTVHREDEHEQRATVQSDIDAASSHRKLNTRDSPPRQNTEPWLDIIPEDKTRNLDTTFTTHISSHPGLAALCSTAGLSSATALECQAMMDKAMENRKSSSSASAGEPLFGRDKEMESQGSRMLHDLLPQDQADSIFHELNSEINWQTMHHQMGAVPRLVCCQAAVAEDGSMPVYRHPSDQTLPTTSWTAAVDRVRRAAELVVGHHLNHALIQLYRSGNDYISEHSDKTLDITPGSNIVNVSFGAQRTMRIRTKRGATKSEESPARTTYRVPMPHNSMLIMSLKTNAQYLHAINWDRRPGVEWSEAEKAYGGQRISLTFRNIGTYLDKNSELIWGQGATGKTQAEARPVINADPVISQKMIDAFGKENAASTIEYNEIYGQGFDVLHLK</sequence>
<evidence type="ECO:0000256" key="2">
    <source>
        <dbReference type="SAM" id="MobiDB-lite"/>
    </source>
</evidence>
<keyword evidence="4" id="KW-0808">Transferase</keyword>
<dbReference type="Gene3D" id="3.40.50.850">
    <property type="entry name" value="Isochorismatase-like"/>
    <property type="match status" value="1"/>
</dbReference>
<feature type="compositionally biased region" description="Basic and acidic residues" evidence="2">
    <location>
        <begin position="343"/>
        <end position="357"/>
    </location>
</feature>
<name>A0A8H6VFA5_9PEZI</name>
<dbReference type="PANTHER" id="PTHR31212:SF5">
    <property type="entry name" value="ISOCHORISMATASE FAMILY PROTEIN FAMILY (AFU_ORTHOLOGUE AFUA_3G14500)"/>
    <property type="match status" value="1"/>
</dbReference>
<dbReference type="SUPFAM" id="SSF51197">
    <property type="entry name" value="Clavaminate synthase-like"/>
    <property type="match status" value="1"/>
</dbReference>
<dbReference type="SUPFAM" id="SSF52499">
    <property type="entry name" value="Isochorismatase-like hydrolases"/>
    <property type="match status" value="1"/>
</dbReference>
<dbReference type="InterPro" id="IPR005123">
    <property type="entry name" value="Oxoglu/Fe-dep_dioxygenase_dom"/>
</dbReference>
<feature type="region of interest" description="Disordered" evidence="2">
    <location>
        <begin position="440"/>
        <end position="462"/>
    </location>
</feature>
<dbReference type="Pfam" id="PF13532">
    <property type="entry name" value="2OG-FeII_Oxy_2"/>
    <property type="match status" value="1"/>
</dbReference>
<dbReference type="GO" id="GO:0051213">
    <property type="term" value="F:dioxygenase activity"/>
    <property type="evidence" value="ECO:0007669"/>
    <property type="project" value="InterPro"/>
</dbReference>
<evidence type="ECO:0000313" key="4">
    <source>
        <dbReference type="EMBL" id="KAF7188397.1"/>
    </source>
</evidence>
<dbReference type="EMBL" id="JABCIY010000209">
    <property type="protein sequence ID" value="KAF7188397.1"/>
    <property type="molecule type" value="Genomic_DNA"/>
</dbReference>
<comment type="similarity">
    <text evidence="1">Belongs to the isochorismatase family.</text>
</comment>
<reference evidence="4" key="1">
    <citation type="submission" date="2020-04" db="EMBL/GenBank/DDBJ databases">
        <title>Draft genome resource of the tomato pathogen Pseudocercospora fuligena.</title>
        <authorList>
            <person name="Zaccaron A."/>
        </authorList>
    </citation>
    <scope>NUCLEOTIDE SEQUENCE</scope>
    <source>
        <strain evidence="4">PF001</strain>
    </source>
</reference>
<organism evidence="4 5">
    <name type="scientific">Pseudocercospora fuligena</name>
    <dbReference type="NCBI Taxonomy" id="685502"/>
    <lineage>
        <taxon>Eukaryota</taxon>
        <taxon>Fungi</taxon>
        <taxon>Dikarya</taxon>
        <taxon>Ascomycota</taxon>
        <taxon>Pezizomycotina</taxon>
        <taxon>Dothideomycetes</taxon>
        <taxon>Dothideomycetidae</taxon>
        <taxon>Mycosphaerellales</taxon>
        <taxon>Mycosphaerellaceae</taxon>
        <taxon>Pseudocercospora</taxon>
    </lineage>
</organism>
<dbReference type="PANTHER" id="PTHR31212">
    <property type="entry name" value="ALPHA-KETOGLUTARATE-DEPENDENT DIOXYGENASE ALKB HOMOLOG 3"/>
    <property type="match status" value="1"/>
</dbReference>
<dbReference type="GO" id="GO:0008168">
    <property type="term" value="F:methyltransferase activity"/>
    <property type="evidence" value="ECO:0007669"/>
    <property type="project" value="UniProtKB-KW"/>
</dbReference>
<feature type="compositionally biased region" description="Polar residues" evidence="2">
    <location>
        <begin position="278"/>
        <end position="289"/>
    </location>
</feature>
<feature type="region of interest" description="Disordered" evidence="2">
    <location>
        <begin position="75"/>
        <end position="121"/>
    </location>
</feature>
<dbReference type="Pfam" id="PF00857">
    <property type="entry name" value="Isochorismatase"/>
    <property type="match status" value="1"/>
</dbReference>
<evidence type="ECO:0000313" key="5">
    <source>
        <dbReference type="Proteomes" id="UP000660729"/>
    </source>
</evidence>
<feature type="domain" description="Fe2OG dioxygenase" evidence="3">
    <location>
        <begin position="550"/>
        <end position="667"/>
    </location>
</feature>
<feature type="compositionally biased region" description="Low complexity" evidence="2">
    <location>
        <begin position="104"/>
        <end position="117"/>
    </location>
</feature>
<feature type="region of interest" description="Disordered" evidence="2">
    <location>
        <begin position="314"/>
        <end position="391"/>
    </location>
</feature>
<keyword evidence="5" id="KW-1185">Reference proteome</keyword>
<accession>A0A8H6VFA5</accession>
<dbReference type="InterPro" id="IPR000868">
    <property type="entry name" value="Isochorismatase-like_dom"/>
</dbReference>
<dbReference type="InterPro" id="IPR027450">
    <property type="entry name" value="AlkB-like"/>
</dbReference>
<dbReference type="OrthoDB" id="445341at2759"/>
<dbReference type="GO" id="GO:0032259">
    <property type="term" value="P:methylation"/>
    <property type="evidence" value="ECO:0007669"/>
    <property type="project" value="UniProtKB-KW"/>
</dbReference>
<comment type="caution">
    <text evidence="4">The sequence shown here is derived from an EMBL/GenBank/DDBJ whole genome shotgun (WGS) entry which is preliminary data.</text>
</comment>
<feature type="region of interest" description="Disordered" evidence="2">
    <location>
        <begin position="254"/>
        <end position="302"/>
    </location>
</feature>
<evidence type="ECO:0000256" key="1">
    <source>
        <dbReference type="ARBA" id="ARBA00006336"/>
    </source>
</evidence>
<dbReference type="Gene3D" id="2.60.120.590">
    <property type="entry name" value="Alpha-ketoglutarate-dependent dioxygenase AlkB-like"/>
    <property type="match status" value="1"/>
</dbReference>
<dbReference type="AlphaFoldDB" id="A0A8H6VFA5"/>
<dbReference type="PROSITE" id="PS51471">
    <property type="entry name" value="FE2OG_OXY"/>
    <property type="match status" value="1"/>
</dbReference>
<proteinExistence type="inferred from homology"/>
<dbReference type="InterPro" id="IPR036380">
    <property type="entry name" value="Isochorismatase-like_sf"/>
</dbReference>
<evidence type="ECO:0000259" key="3">
    <source>
        <dbReference type="PROSITE" id="PS51471"/>
    </source>
</evidence>
<protein>
    <submittedName>
        <fullName evidence="4">DNA oxidative demethylase ALKBH2</fullName>
    </submittedName>
</protein>